<name>A0A501X4C3_9GAMM</name>
<reference evidence="1 2" key="1">
    <citation type="submission" date="2019-06" db="EMBL/GenBank/DDBJ databases">
        <title>A novel bacterium of genus Marinomonas, isolated from coastal sand.</title>
        <authorList>
            <person name="Huang H."/>
            <person name="Mo K."/>
            <person name="Hu Y."/>
        </authorList>
    </citation>
    <scope>NUCLEOTIDE SEQUENCE [LARGE SCALE GENOMIC DNA]</scope>
    <source>
        <strain evidence="1 2">HB171799</strain>
    </source>
</reference>
<protein>
    <submittedName>
        <fullName evidence="1">HprK-related kinase B</fullName>
    </submittedName>
</protein>
<dbReference type="RefSeq" id="WP_140586964.1">
    <property type="nucleotide sequence ID" value="NZ_VFRR01000002.1"/>
</dbReference>
<dbReference type="InterPro" id="IPR027417">
    <property type="entry name" value="P-loop_NTPase"/>
</dbReference>
<dbReference type="AlphaFoldDB" id="A0A501X4C3"/>
<dbReference type="OrthoDB" id="5443147at2"/>
<evidence type="ECO:0000313" key="1">
    <source>
        <dbReference type="EMBL" id="TPE55301.1"/>
    </source>
</evidence>
<sequence>MINDLYNSSQLQQGISNCIHSLLLNFTGLSVRLHSNEPVLLAELASYYHSYQPNTQLNDTVLELYALEQAPLAEQFEWLPVPREPGKTGRKEGYIDVERGRWIKKFKTGMSFLQRTEQPLAVGPCRANLAQVINFINNQFMNHYLRLGYTLGHAAAYGKNGQVTAIASGSGGGKSTLMLRCLEDASRHFVTNDRILLAAKEQSVHAIGVAKLPRVNPGTLLHSPRLKDILPAKRQAELLTMPTDELRCLEEKYDVDVSTHYGLERIDYAGPLAKLIMLDWGHNSDQTTRLEPCDLRQNPAEIDGLRKRPGPFFHDAAGKFADLDALASLDHYAALLGNVSVYRLTGKVDFDAAYQLINQLEQ</sequence>
<accession>A0A501X4C3</accession>
<gene>
    <name evidence="1" type="ORF">FJM67_01775</name>
</gene>
<comment type="caution">
    <text evidence="1">The sequence shown here is derived from an EMBL/GenBank/DDBJ whole genome shotgun (WGS) entry which is preliminary data.</text>
</comment>
<keyword evidence="1" id="KW-0418">Kinase</keyword>
<dbReference type="Gene3D" id="3.40.50.300">
    <property type="entry name" value="P-loop containing nucleotide triphosphate hydrolases"/>
    <property type="match status" value="1"/>
</dbReference>
<proteinExistence type="predicted"/>
<dbReference type="EMBL" id="VFRR01000002">
    <property type="protein sequence ID" value="TPE55301.1"/>
    <property type="molecule type" value="Genomic_DNA"/>
</dbReference>
<dbReference type="Proteomes" id="UP000315901">
    <property type="component" value="Unassembled WGS sequence"/>
</dbReference>
<evidence type="ECO:0000313" key="2">
    <source>
        <dbReference type="Proteomes" id="UP000315901"/>
    </source>
</evidence>
<organism evidence="1 2">
    <name type="scientific">Maribrevibacterium harenarium</name>
    <dbReference type="NCBI Taxonomy" id="2589817"/>
    <lineage>
        <taxon>Bacteria</taxon>
        <taxon>Pseudomonadati</taxon>
        <taxon>Pseudomonadota</taxon>
        <taxon>Gammaproteobacteria</taxon>
        <taxon>Oceanospirillales</taxon>
        <taxon>Oceanospirillaceae</taxon>
        <taxon>Maribrevibacterium</taxon>
    </lineage>
</organism>
<dbReference type="GO" id="GO:0016301">
    <property type="term" value="F:kinase activity"/>
    <property type="evidence" value="ECO:0007669"/>
    <property type="project" value="UniProtKB-KW"/>
</dbReference>
<keyword evidence="1" id="KW-0808">Transferase</keyword>
<dbReference type="InterPro" id="IPR027597">
    <property type="entry name" value="HprK-rel_B"/>
</dbReference>
<dbReference type="NCBIfam" id="TIGR04355">
    <property type="entry name" value="HprK_rel_B"/>
    <property type="match status" value="1"/>
</dbReference>
<keyword evidence="2" id="KW-1185">Reference proteome</keyword>